<dbReference type="InterPro" id="IPR052515">
    <property type="entry name" value="Gfo/Idh/MocA_Oxidoreductase"/>
</dbReference>
<dbReference type="PANTHER" id="PTHR43249">
    <property type="entry name" value="UDP-N-ACETYL-2-AMINO-2-DEOXY-D-GLUCURONATE OXIDASE"/>
    <property type="match status" value="1"/>
</dbReference>
<evidence type="ECO:0000313" key="4">
    <source>
        <dbReference type="EMBL" id="GIG15878.1"/>
    </source>
</evidence>
<evidence type="ECO:0000256" key="1">
    <source>
        <dbReference type="SAM" id="MobiDB-lite"/>
    </source>
</evidence>
<evidence type="ECO:0000259" key="3">
    <source>
        <dbReference type="Pfam" id="PF22725"/>
    </source>
</evidence>
<name>A0A8J3L7L4_9ACTN</name>
<dbReference type="AlphaFoldDB" id="A0A8J3L7L4"/>
<feature type="compositionally biased region" description="Low complexity" evidence="1">
    <location>
        <begin position="8"/>
        <end position="23"/>
    </location>
</feature>
<keyword evidence="5" id="KW-1185">Reference proteome</keyword>
<dbReference type="Pfam" id="PF22725">
    <property type="entry name" value="GFO_IDH_MocA_C3"/>
    <property type="match status" value="1"/>
</dbReference>
<dbReference type="InterPro" id="IPR036291">
    <property type="entry name" value="NAD(P)-bd_dom_sf"/>
</dbReference>
<dbReference type="GO" id="GO:0000166">
    <property type="term" value="F:nucleotide binding"/>
    <property type="evidence" value="ECO:0007669"/>
    <property type="project" value="InterPro"/>
</dbReference>
<reference evidence="4" key="1">
    <citation type="submission" date="2021-01" db="EMBL/GenBank/DDBJ databases">
        <title>Whole genome shotgun sequence of Catellatospora methionotrophica NBRC 14553.</title>
        <authorList>
            <person name="Komaki H."/>
            <person name="Tamura T."/>
        </authorList>
    </citation>
    <scope>NUCLEOTIDE SEQUENCE</scope>
    <source>
        <strain evidence="4">NBRC 14553</strain>
    </source>
</reference>
<sequence>MPGVRGLPPGSARVAPAAVARPPGRGGARACLEDQQKEDGMTATSVALIGANGHGLHHRQNLVEPAERGLIRLVGLADPQPVVDPPDGVPVYTDHAAMLAEVKPEVVIVCTPPHTHLALTRDALRAGADVLMEKPPVLDRAEHDALLAEQDATGRVVQVNFQSLASPALVRLRAAVAAGELGTVRQISVLGCWRRDDAYWSRSAWSGRRTVHGRPSLDGALANPFAHAVMQALAVLDLPVLRVEVDWLRVRPIEVEDTATLRITLSGGVTVLVAVTLAGEEHVDGDITVYGDRGTAELAFREDLLRLPGDPAAVLVEGRQTLLENLLAFRASGTPLLSGLARTAPFTTVIEQLRAAAPPYQVAADVLAVEDGHRTLVGVNAVLRRCAAEGALMNELSTPWGANGPDRTANG</sequence>
<dbReference type="Gene3D" id="3.30.360.10">
    <property type="entry name" value="Dihydrodipicolinate Reductase, domain 2"/>
    <property type="match status" value="1"/>
</dbReference>
<dbReference type="EMBL" id="BONJ01000022">
    <property type="protein sequence ID" value="GIG15878.1"/>
    <property type="molecule type" value="Genomic_DNA"/>
</dbReference>
<accession>A0A8J3L7L4</accession>
<dbReference type="Proteomes" id="UP000660339">
    <property type="component" value="Unassembled WGS sequence"/>
</dbReference>
<feature type="region of interest" description="Disordered" evidence="1">
    <location>
        <begin position="1"/>
        <end position="27"/>
    </location>
</feature>
<comment type="caution">
    <text evidence="4">The sequence shown here is derived from an EMBL/GenBank/DDBJ whole genome shotgun (WGS) entry which is preliminary data.</text>
</comment>
<feature type="domain" description="GFO/IDH/MocA-like oxidoreductase" evidence="3">
    <location>
        <begin position="171"/>
        <end position="297"/>
    </location>
</feature>
<dbReference type="PANTHER" id="PTHR43249:SF1">
    <property type="entry name" value="D-GLUCOSIDE 3-DEHYDROGENASE"/>
    <property type="match status" value="1"/>
</dbReference>
<gene>
    <name evidence="4" type="ORF">Cme02nite_42100</name>
</gene>
<dbReference type="Pfam" id="PF01408">
    <property type="entry name" value="GFO_IDH_MocA"/>
    <property type="match status" value="1"/>
</dbReference>
<proteinExistence type="predicted"/>
<dbReference type="SUPFAM" id="SSF51735">
    <property type="entry name" value="NAD(P)-binding Rossmann-fold domains"/>
    <property type="match status" value="1"/>
</dbReference>
<organism evidence="4 5">
    <name type="scientific">Catellatospora methionotrophica</name>
    <dbReference type="NCBI Taxonomy" id="121620"/>
    <lineage>
        <taxon>Bacteria</taxon>
        <taxon>Bacillati</taxon>
        <taxon>Actinomycetota</taxon>
        <taxon>Actinomycetes</taxon>
        <taxon>Micromonosporales</taxon>
        <taxon>Micromonosporaceae</taxon>
        <taxon>Catellatospora</taxon>
    </lineage>
</organism>
<evidence type="ECO:0000313" key="5">
    <source>
        <dbReference type="Proteomes" id="UP000660339"/>
    </source>
</evidence>
<dbReference type="InterPro" id="IPR000683">
    <property type="entry name" value="Gfo/Idh/MocA-like_OxRdtase_N"/>
</dbReference>
<dbReference type="Gene3D" id="3.40.50.720">
    <property type="entry name" value="NAD(P)-binding Rossmann-like Domain"/>
    <property type="match status" value="1"/>
</dbReference>
<feature type="domain" description="Gfo/Idh/MocA-like oxidoreductase N-terminal" evidence="2">
    <location>
        <begin position="45"/>
        <end position="161"/>
    </location>
</feature>
<dbReference type="InterPro" id="IPR055170">
    <property type="entry name" value="GFO_IDH_MocA-like_dom"/>
</dbReference>
<protein>
    <submittedName>
        <fullName evidence="4">Oxidoreductase</fullName>
    </submittedName>
</protein>
<evidence type="ECO:0000259" key="2">
    <source>
        <dbReference type="Pfam" id="PF01408"/>
    </source>
</evidence>
<dbReference type="SUPFAM" id="SSF55347">
    <property type="entry name" value="Glyceraldehyde-3-phosphate dehydrogenase-like, C-terminal domain"/>
    <property type="match status" value="1"/>
</dbReference>